<feature type="domain" description="HTH gntR-type" evidence="4">
    <location>
        <begin position="7"/>
        <end position="74"/>
    </location>
</feature>
<dbReference type="SMART" id="SM00345">
    <property type="entry name" value="HTH_GNTR"/>
    <property type="match status" value="1"/>
</dbReference>
<dbReference type="PaxDb" id="584708-Apau_0315"/>
<dbReference type="Gene3D" id="1.10.10.10">
    <property type="entry name" value="Winged helix-like DNA-binding domain superfamily/Winged helix DNA-binding domain"/>
    <property type="match status" value="1"/>
</dbReference>
<dbReference type="Proteomes" id="UP000005096">
    <property type="component" value="Chromosome"/>
</dbReference>
<dbReference type="Gene3D" id="1.20.120.530">
    <property type="entry name" value="GntR ligand-binding domain-like"/>
    <property type="match status" value="1"/>
</dbReference>
<name>E3CYL9_9BACT</name>
<evidence type="ECO:0000259" key="4">
    <source>
        <dbReference type="PROSITE" id="PS50949"/>
    </source>
</evidence>
<reference evidence="5 6" key="1">
    <citation type="journal article" date="2010" name="Stand. Genomic Sci.">
        <title>Non-contiguous finished genome sequence of Aminomonas paucivorans type strain (GLU-3).</title>
        <authorList>
            <person name="Pitluck S."/>
            <person name="Yasawong M."/>
            <person name="Held B."/>
            <person name="Lapidus A."/>
            <person name="Nolan M."/>
            <person name="Copeland A."/>
            <person name="Lucas S."/>
            <person name="Del Rio T.G."/>
            <person name="Tice H."/>
            <person name="Cheng J.F."/>
            <person name="Chertkov O."/>
            <person name="Goodwin L."/>
            <person name="Tapia R."/>
            <person name="Han C."/>
            <person name="Liolios K."/>
            <person name="Ivanova N."/>
            <person name="Mavromatis K."/>
            <person name="Ovchinnikova G."/>
            <person name="Pati A."/>
            <person name="Chen A."/>
            <person name="Palaniappan K."/>
            <person name="Land M."/>
            <person name="Hauser L."/>
            <person name="Chang Y.J."/>
            <person name="Jeffries C.D."/>
            <person name="Pukall R."/>
            <person name="Spring S."/>
            <person name="Rohde M."/>
            <person name="Sikorski J."/>
            <person name="Goker M."/>
            <person name="Woyke T."/>
            <person name="Bristow J."/>
            <person name="Eisen J.A."/>
            <person name="Markowitz V."/>
            <person name="Hugenholtz P."/>
            <person name="Kyrpides N.C."/>
            <person name="Klenk H.P."/>
        </authorList>
    </citation>
    <scope>NUCLEOTIDE SEQUENCE [LARGE SCALE GENOMIC DNA]</scope>
    <source>
        <strain evidence="5 6">DSM 12260</strain>
    </source>
</reference>
<gene>
    <name evidence="5" type="ORF">Apau_0315</name>
</gene>
<dbReference type="GO" id="GO:0003677">
    <property type="term" value="F:DNA binding"/>
    <property type="evidence" value="ECO:0007669"/>
    <property type="project" value="UniProtKB-KW"/>
</dbReference>
<dbReference type="RefSeq" id="WP_006299897.1">
    <property type="nucleotide sequence ID" value="NZ_CM001022.1"/>
</dbReference>
<keyword evidence="2" id="KW-0238">DNA-binding</keyword>
<dbReference type="InterPro" id="IPR036388">
    <property type="entry name" value="WH-like_DNA-bd_sf"/>
</dbReference>
<dbReference type="SUPFAM" id="SSF48008">
    <property type="entry name" value="GntR ligand-binding domain-like"/>
    <property type="match status" value="1"/>
</dbReference>
<keyword evidence="6" id="KW-1185">Reference proteome</keyword>
<dbReference type="AlphaFoldDB" id="E3CYL9"/>
<dbReference type="SMART" id="SM00895">
    <property type="entry name" value="FCD"/>
    <property type="match status" value="1"/>
</dbReference>
<dbReference type="InterPro" id="IPR011711">
    <property type="entry name" value="GntR_C"/>
</dbReference>
<proteinExistence type="predicted"/>
<evidence type="ECO:0000256" key="1">
    <source>
        <dbReference type="ARBA" id="ARBA00023015"/>
    </source>
</evidence>
<evidence type="ECO:0000313" key="5">
    <source>
        <dbReference type="EMBL" id="EFQ22750.1"/>
    </source>
</evidence>
<dbReference type="PROSITE" id="PS50949">
    <property type="entry name" value="HTH_GNTR"/>
    <property type="match status" value="1"/>
</dbReference>
<dbReference type="Pfam" id="PF00392">
    <property type="entry name" value="GntR"/>
    <property type="match status" value="1"/>
</dbReference>
<dbReference type="InterPro" id="IPR036390">
    <property type="entry name" value="WH_DNA-bd_sf"/>
</dbReference>
<dbReference type="PRINTS" id="PR00035">
    <property type="entry name" value="HTHGNTR"/>
</dbReference>
<dbReference type="PANTHER" id="PTHR43537">
    <property type="entry name" value="TRANSCRIPTIONAL REGULATOR, GNTR FAMILY"/>
    <property type="match status" value="1"/>
</dbReference>
<dbReference type="OrthoDB" id="2928at2"/>
<protein>
    <submittedName>
        <fullName evidence="5">Transcriptional regulator, GntR family</fullName>
    </submittedName>
</protein>
<dbReference type="PANTHER" id="PTHR43537:SF24">
    <property type="entry name" value="GLUCONATE OPERON TRANSCRIPTIONAL REPRESSOR"/>
    <property type="match status" value="1"/>
</dbReference>
<sequence>MENHIYSSAADYAYGRLRRDIILKRLEPGQRLSEAGLAEQLEVSRTPVREALRRLGAEGLVVLVPNSGVWVASPSLQEMVDTFDVREGLECMAVERAARNATPLQLCRLEECIEREEEVFRIRDFEEYLEVNTAFHRTLAESGGNRVLADYVEKLLARTFVFMVFYEDFFERSGNPSLEDHRHLLAALRRKDGEAAVALMRAHVQTSAEDLRRTLQGHEVP</sequence>
<accession>E3CYL9</accession>
<dbReference type="InterPro" id="IPR008920">
    <property type="entry name" value="TF_FadR/GntR_C"/>
</dbReference>
<evidence type="ECO:0000256" key="2">
    <source>
        <dbReference type="ARBA" id="ARBA00023125"/>
    </source>
</evidence>
<dbReference type="eggNOG" id="COG1802">
    <property type="taxonomic scope" value="Bacteria"/>
</dbReference>
<organism evidence="5 6">
    <name type="scientific">Aminomonas paucivorans DSM 12260</name>
    <dbReference type="NCBI Taxonomy" id="584708"/>
    <lineage>
        <taxon>Bacteria</taxon>
        <taxon>Thermotogati</taxon>
        <taxon>Synergistota</taxon>
        <taxon>Synergistia</taxon>
        <taxon>Synergistales</taxon>
        <taxon>Synergistaceae</taxon>
        <taxon>Aminomonas</taxon>
    </lineage>
</organism>
<keyword evidence="1" id="KW-0805">Transcription regulation</keyword>
<dbReference type="CDD" id="cd07377">
    <property type="entry name" value="WHTH_GntR"/>
    <property type="match status" value="1"/>
</dbReference>
<dbReference type="Pfam" id="PF07729">
    <property type="entry name" value="FCD"/>
    <property type="match status" value="1"/>
</dbReference>
<dbReference type="InterPro" id="IPR000524">
    <property type="entry name" value="Tscrpt_reg_HTH_GntR"/>
</dbReference>
<dbReference type="GO" id="GO:0003700">
    <property type="term" value="F:DNA-binding transcription factor activity"/>
    <property type="evidence" value="ECO:0007669"/>
    <property type="project" value="InterPro"/>
</dbReference>
<dbReference type="EMBL" id="CM001022">
    <property type="protein sequence ID" value="EFQ22750.1"/>
    <property type="molecule type" value="Genomic_DNA"/>
</dbReference>
<keyword evidence="3" id="KW-0804">Transcription</keyword>
<dbReference type="SUPFAM" id="SSF46785">
    <property type="entry name" value="Winged helix' DNA-binding domain"/>
    <property type="match status" value="1"/>
</dbReference>
<evidence type="ECO:0000256" key="3">
    <source>
        <dbReference type="ARBA" id="ARBA00023163"/>
    </source>
</evidence>
<evidence type="ECO:0000313" key="6">
    <source>
        <dbReference type="Proteomes" id="UP000005096"/>
    </source>
</evidence>
<dbReference type="HOGENOM" id="CLU_017584_5_1_0"/>